<dbReference type="InterPro" id="IPR010982">
    <property type="entry name" value="Lambda_DNA-bd_dom_sf"/>
</dbReference>
<dbReference type="STRING" id="1921510.BSL82_13875"/>
<accession>A0A1L3ZX91</accession>
<evidence type="ECO:0000313" key="4">
    <source>
        <dbReference type="Proteomes" id="UP000182063"/>
    </source>
</evidence>
<keyword evidence="4" id="KW-1185">Reference proteome</keyword>
<evidence type="ECO:0000256" key="1">
    <source>
        <dbReference type="SAM" id="MobiDB-lite"/>
    </source>
</evidence>
<dbReference type="RefSeq" id="WP_072597942.1">
    <property type="nucleotide sequence ID" value="NZ_CP018221.1"/>
</dbReference>
<reference evidence="4" key="1">
    <citation type="submission" date="2016-11" db="EMBL/GenBank/DDBJ databases">
        <title>Complete Genome Sequence of alachlor-degrading Sphingomonas sp. strain JJ-A5.</title>
        <authorList>
            <person name="Lee H."/>
            <person name="Ka J.-O."/>
        </authorList>
    </citation>
    <scope>NUCLEOTIDE SEQUENCE [LARGE SCALE GENOMIC DNA]</scope>
    <source>
        <strain evidence="4">JJ-A5</strain>
    </source>
</reference>
<feature type="region of interest" description="Disordered" evidence="1">
    <location>
        <begin position="84"/>
        <end position="125"/>
    </location>
</feature>
<dbReference type="OrthoDB" id="8092542at2"/>
<dbReference type="GO" id="GO:0003677">
    <property type="term" value="F:DNA binding"/>
    <property type="evidence" value="ECO:0007669"/>
    <property type="project" value="InterPro"/>
</dbReference>
<feature type="domain" description="HTH cro/C1-type" evidence="2">
    <location>
        <begin position="17"/>
        <end position="70"/>
    </location>
</feature>
<dbReference type="EMBL" id="CP018221">
    <property type="protein sequence ID" value="API60244.1"/>
    <property type="molecule type" value="Genomic_DNA"/>
</dbReference>
<proteinExistence type="predicted"/>
<feature type="compositionally biased region" description="Polar residues" evidence="1">
    <location>
        <begin position="106"/>
        <end position="125"/>
    </location>
</feature>
<sequence>MSSPKSGNALKRLGRDLRSARLRRGISVADLAVRAGTSPSTIARLEKGDPGVGIGTLSDVLVVFGLTDRLADLVEVRKDELGMALDAQRLPHRGKSSAGTRRAGSRKNQSLENESNDTDQNGVAF</sequence>
<evidence type="ECO:0000313" key="3">
    <source>
        <dbReference type="EMBL" id="API60244.1"/>
    </source>
</evidence>
<protein>
    <submittedName>
        <fullName evidence="3">Transcriptional regulator</fullName>
    </submittedName>
</protein>
<dbReference type="InterPro" id="IPR001387">
    <property type="entry name" value="Cro/C1-type_HTH"/>
</dbReference>
<dbReference type="KEGG" id="sphj:BSL82_13875"/>
<dbReference type="PROSITE" id="PS50943">
    <property type="entry name" value="HTH_CROC1"/>
    <property type="match status" value="1"/>
</dbReference>
<dbReference type="SUPFAM" id="SSF47413">
    <property type="entry name" value="lambda repressor-like DNA-binding domains"/>
    <property type="match status" value="1"/>
</dbReference>
<dbReference type="CDD" id="cd00093">
    <property type="entry name" value="HTH_XRE"/>
    <property type="match status" value="1"/>
</dbReference>
<name>A0A1L3ZX91_9SPHN</name>
<dbReference type="Pfam" id="PF13560">
    <property type="entry name" value="HTH_31"/>
    <property type="match status" value="1"/>
</dbReference>
<dbReference type="Gene3D" id="1.10.260.40">
    <property type="entry name" value="lambda repressor-like DNA-binding domains"/>
    <property type="match status" value="1"/>
</dbReference>
<dbReference type="Proteomes" id="UP000182063">
    <property type="component" value="Chromosome"/>
</dbReference>
<dbReference type="SMART" id="SM00530">
    <property type="entry name" value="HTH_XRE"/>
    <property type="match status" value="1"/>
</dbReference>
<evidence type="ECO:0000259" key="2">
    <source>
        <dbReference type="PROSITE" id="PS50943"/>
    </source>
</evidence>
<gene>
    <name evidence="3" type="ORF">BSL82_13875</name>
</gene>
<dbReference type="AlphaFoldDB" id="A0A1L3ZX91"/>
<organism evidence="3 4">
    <name type="scientific">Tardibacter chloracetimidivorans</name>
    <dbReference type="NCBI Taxonomy" id="1921510"/>
    <lineage>
        <taxon>Bacteria</taxon>
        <taxon>Pseudomonadati</taxon>
        <taxon>Pseudomonadota</taxon>
        <taxon>Alphaproteobacteria</taxon>
        <taxon>Sphingomonadales</taxon>
        <taxon>Sphingomonadaceae</taxon>
        <taxon>Tardibacter</taxon>
    </lineage>
</organism>